<organism evidence="2 3">
    <name type="scientific">Giardia duodenalis assemblage B</name>
    <dbReference type="NCBI Taxonomy" id="1394984"/>
    <lineage>
        <taxon>Eukaryota</taxon>
        <taxon>Metamonada</taxon>
        <taxon>Diplomonadida</taxon>
        <taxon>Hexamitidae</taxon>
        <taxon>Giardiinae</taxon>
        <taxon>Giardia</taxon>
    </lineage>
</organism>
<protein>
    <submittedName>
        <fullName evidence="2">Uncharacterized protein</fullName>
    </submittedName>
</protein>
<sequence length="2040" mass="227546">MSHGCGLGFNHKKLFPSMFPSLHLSIKPDFSQRSIIGVAIYTYPTPLKLPLPIIPIFCRSSTIKQILLNGIECPSEALFPINHSLLYSSTSAPKPSKSYTSLLDLQDLIYTSRTVRYRIGDFYLDLSSLLPQFALAEQIKASNTALGGALNMDSIKDLLHTSAAAPRFNLMTITIIFETHNKSLFIDYPSTSTLMSGRLSTMLITGSTGNSSEWLPTPLFSMSASHNITLQFSSLPQEYRPICGGRLCVCSRDTNQHLTATQSSTGYLFTDLFGSLHKLCFVIARADGFLHTGSFYAPDSEDRLVGNRKEAQHDFSSLKAAYHRLIEQHRTVSIYELVKLSPILQNIFTFPRDAKDSESVGLNLACYTLTNMRQYDLSAQVHTLYKAFRLVIDFLSLTPHRARNFNVAVFFDGCGHTIIGNGIIVLPMMPCNYMGACMSYMKLISETLAKYVFGVHIPAADYASQPVCTVLQQALMLHIRYALLGAVDTHRLYYEASIRGASGVSASTPTLWHQYLTYDVEERYNPGQFYLHHIKGALHYGLYGTPMDKIDGILKDAGCTSKGSLNSNVKKASIKAPACISHMEAVYNFLDTSFGTSYSIKSSTENGGSEGEKDRLRFLGNSGSQKSTIMKLKKGKKSHNLKSYEQYPSDYQIHTTRLKETNPIETAALTADRSRWFNHNILYNVDFLLNLYRSTAATAFTQIGVLNNKHVEDLAQTTIHHSKHIASLEPDNFSLANSLSSPTISHKSGLPTSAAPRNDQSLEGDDAVTDFGLDMDSQSAASSSVFAGGKASGTIHSVDTHTLHGTQRSATMRGSQYSMNMSDGVDGDSGLLMSFRRPLDPYSQLLTDALCLDIDSMSLMYFYINEPFFPIAYAVPEEKIRTRAEIIGMTIRNNLTTQGFRSFLQSFLSIKYVQVNLFFKFLDEVCSNKNYFTGGTWLKTVTSDAPDISPEKDAGVDFPDLNLSILPDTGEYSLNMTVLKGAAGAGEGFSVEQYKLGNEAIHASFSLDNSLHKASLDSKNSVEELYTNASPMIQPNDNYNKLEHGQSDAQVKSGSHPFTLLIHKLGIVSNYISIAYSCQQDNTNNQFTDQFDIILLNMATGITDCLRDTCTKVGLPLINRGESAAGCRRLLLFPDAEGPHEFSKNYELTSLDANSKSDNNYVVPEIADMQHGERPDSRSFTIMKGASSNLYASIHMLQQPGRLGSGGSGTLSFNLLTRIGSEFLESIKAETFIEKSFYDTIKTKKFAHVIIDPYNQIPFAYKHHYAEKNDKDNNNCYRSIAKVDCERDIAVQLESLNSLSYNCNNDVIPLLLGILYSEAVAPVLQETAFKILIYKIARDNFYEVVNKEMNRLEMANKIKDQKQWILLLNTYFFGHRRLLNAYPTLPDGYSGLMAHKYDHECIMKLDIESLISYALLCGYVSISKVTDLLSLLNKDGDTTSSSHALTIAVLQALTWQVIRKVITINAEVYMVLLLLINFLISDPTMSSIRRMAICSLTLIVSTAWENPGIATAFIDLFNKKRLISEKTRLLINCLFGTSCCGQDLHAIIPELPEAKDHTKSSCNCCNCVIITADKSLDLFIVARVIFIHLLLDIIDVYLKNTRNSFKINVDTMHFQYPPAVIEMFINREIVDECFYCLDLLGTNNYMTSSDSTAYIVQPLSSHFVSALYRGTVYTQTHSMDPSNRYAMSNAEALVFMMAYVTHLFTLPLNESKQVEWDVLRGCPVCLVNGGCRCVRVSWPAVRSPDSKSSLRNYVTVRCLMSDFFWTYEQSCSSYTNLEEYFDKHYMAQDPITAAVFENGRLVNTHFNPKKRYDAVLFRRADRADREDNSINSEPRASSSYPEFMLPCLYNPNTHINYPGYLFRQCLFDAAGCIIGQSVASRLTDMLLYPAGIYVQEKAGSGNTDTSSALEVFMRATGFGEDMSLLILNAISTLHGVNLLRVLPPSQFNSEAGLLALAEYQKTASFKDTLLSATYDHSEYVNIMATFCEENVTLKAGTSDNVCKVEHNMGYLIHARYESSSDHSRGTVLRFAGFVIGYMSD</sequence>
<gene>
    <name evidence="2" type="ORF">QR46_1601</name>
</gene>
<reference evidence="2 3" key="1">
    <citation type="journal article" date="2015" name="Mol. Biochem. Parasitol.">
        <title>Identification of polymorphic genes for use in assemblage B genotyping assays through comparative genomics of multiple assemblage B Giardia duodenalis isolates.</title>
        <authorList>
            <person name="Wielinga C."/>
            <person name="Thompson R.C."/>
            <person name="Monis P."/>
            <person name="Ryan U."/>
        </authorList>
    </citation>
    <scope>NUCLEOTIDE SEQUENCE [LARGE SCALE GENOMIC DNA]</scope>
    <source>
        <strain evidence="2 3">BAH15c1</strain>
    </source>
</reference>
<proteinExistence type="predicted"/>
<name>A0A132NWB7_GIAIN</name>
<evidence type="ECO:0000313" key="2">
    <source>
        <dbReference type="EMBL" id="KWX14370.1"/>
    </source>
</evidence>
<dbReference type="OrthoDB" id="10251912at2759"/>
<dbReference type="EMBL" id="JXTI01000034">
    <property type="protein sequence ID" value="KWX14370.1"/>
    <property type="molecule type" value="Genomic_DNA"/>
</dbReference>
<evidence type="ECO:0000256" key="1">
    <source>
        <dbReference type="SAM" id="MobiDB-lite"/>
    </source>
</evidence>
<accession>A0A132NWB7</accession>
<comment type="caution">
    <text evidence="2">The sequence shown here is derived from an EMBL/GenBank/DDBJ whole genome shotgun (WGS) entry which is preliminary data.</text>
</comment>
<dbReference type="VEuPathDB" id="GiardiaDB:QR46_1601"/>
<evidence type="ECO:0000313" key="3">
    <source>
        <dbReference type="Proteomes" id="UP000070089"/>
    </source>
</evidence>
<feature type="region of interest" description="Disordered" evidence="1">
    <location>
        <begin position="739"/>
        <end position="765"/>
    </location>
</feature>
<dbReference type="Proteomes" id="UP000070089">
    <property type="component" value="Unassembled WGS sequence"/>
</dbReference>